<evidence type="ECO:0000256" key="4">
    <source>
        <dbReference type="ARBA" id="ARBA00022801"/>
    </source>
</evidence>
<dbReference type="RefSeq" id="WP_168982385.1">
    <property type="nucleotide sequence ID" value="NZ_JABAGD010000028.1"/>
</dbReference>
<dbReference type="Pfam" id="PF01750">
    <property type="entry name" value="HycI"/>
    <property type="match status" value="1"/>
</dbReference>
<keyword evidence="3" id="KW-0064">Aspartyl protease</keyword>
<evidence type="ECO:0000313" key="5">
    <source>
        <dbReference type="EMBL" id="NMF06112.1"/>
    </source>
</evidence>
<proteinExistence type="inferred from homology"/>
<sequence length="159" mass="17884">MKNTCSNIKVIAIGNVLMRDDGIGIEVAKKIEEKLLEKNIKVIYGETDVQYSIASVKEDDYIFILDAAYYGKSPGEITCLQLDDFVSKKKGYSQHSYNFLDLLKLFYPGAKGQIYGIEVNDVGIGFGLSEELQDKLEGISKKILDEIEIYILNLQSKNK</sequence>
<dbReference type="NCBIfam" id="TIGR00072">
    <property type="entry name" value="hydrog_prot"/>
    <property type="match status" value="1"/>
</dbReference>
<dbReference type="PANTHER" id="PTHR30302:SF1">
    <property type="entry name" value="HYDROGENASE 2 MATURATION PROTEASE"/>
    <property type="match status" value="1"/>
</dbReference>
<evidence type="ECO:0000256" key="1">
    <source>
        <dbReference type="ARBA" id="ARBA00006814"/>
    </source>
</evidence>
<dbReference type="Proteomes" id="UP000587880">
    <property type="component" value="Unassembled WGS sequence"/>
</dbReference>
<keyword evidence="2 5" id="KW-0645">Protease</keyword>
<comment type="similarity">
    <text evidence="1">Belongs to the peptidase A31 family.</text>
</comment>
<dbReference type="Gene3D" id="3.40.50.1450">
    <property type="entry name" value="HybD-like"/>
    <property type="match status" value="1"/>
</dbReference>
<gene>
    <name evidence="5" type="ORF">HF849_15420</name>
</gene>
<dbReference type="InterPro" id="IPR023430">
    <property type="entry name" value="Pept_HybD-like_dom_sf"/>
</dbReference>
<dbReference type="AlphaFoldDB" id="A0A7Y8Z6F6"/>
<dbReference type="PRINTS" id="PR00446">
    <property type="entry name" value="HYDRGNUPTAKE"/>
</dbReference>
<dbReference type="GO" id="GO:0004190">
    <property type="term" value="F:aspartic-type endopeptidase activity"/>
    <property type="evidence" value="ECO:0007669"/>
    <property type="project" value="UniProtKB-KW"/>
</dbReference>
<name>A0A7Y8Z6F6_CLOBE</name>
<organism evidence="5 6">
    <name type="scientific">Clostridium beijerinckii</name>
    <name type="common">Clostridium MP</name>
    <dbReference type="NCBI Taxonomy" id="1520"/>
    <lineage>
        <taxon>Bacteria</taxon>
        <taxon>Bacillati</taxon>
        <taxon>Bacillota</taxon>
        <taxon>Clostridia</taxon>
        <taxon>Eubacteriales</taxon>
        <taxon>Clostridiaceae</taxon>
        <taxon>Clostridium</taxon>
    </lineage>
</organism>
<evidence type="ECO:0000256" key="3">
    <source>
        <dbReference type="ARBA" id="ARBA00022750"/>
    </source>
</evidence>
<dbReference type="GO" id="GO:0016485">
    <property type="term" value="P:protein processing"/>
    <property type="evidence" value="ECO:0007669"/>
    <property type="project" value="TreeGrafter"/>
</dbReference>
<keyword evidence="4" id="KW-0378">Hydrolase</keyword>
<evidence type="ECO:0000256" key="2">
    <source>
        <dbReference type="ARBA" id="ARBA00022670"/>
    </source>
</evidence>
<dbReference type="EMBL" id="JABAGD010000028">
    <property type="protein sequence ID" value="NMF06112.1"/>
    <property type="molecule type" value="Genomic_DNA"/>
</dbReference>
<dbReference type="GO" id="GO:0008047">
    <property type="term" value="F:enzyme activator activity"/>
    <property type="evidence" value="ECO:0007669"/>
    <property type="project" value="InterPro"/>
</dbReference>
<protein>
    <submittedName>
        <fullName evidence="5">Hydrogenase maturation protease</fullName>
    </submittedName>
</protein>
<reference evidence="5 6" key="1">
    <citation type="submission" date="2020-04" db="EMBL/GenBank/DDBJ databases">
        <authorList>
            <person name="Hitch T.C.A."/>
            <person name="Wylensek D."/>
            <person name="Clavel T."/>
        </authorList>
    </citation>
    <scope>NUCLEOTIDE SEQUENCE [LARGE SCALE GENOMIC DNA]</scope>
    <source>
        <strain evidence="5 6">WB01_NA02</strain>
    </source>
</reference>
<dbReference type="PANTHER" id="PTHR30302">
    <property type="entry name" value="HYDROGENASE 1 MATURATION PROTEASE"/>
    <property type="match status" value="1"/>
</dbReference>
<comment type="caution">
    <text evidence="5">The sequence shown here is derived from an EMBL/GenBank/DDBJ whole genome shotgun (WGS) entry which is preliminary data.</text>
</comment>
<evidence type="ECO:0000313" key="6">
    <source>
        <dbReference type="Proteomes" id="UP000587880"/>
    </source>
</evidence>
<accession>A0A7Y8Z6F6</accession>
<dbReference type="CDD" id="cd00518">
    <property type="entry name" value="H2MP"/>
    <property type="match status" value="1"/>
</dbReference>
<dbReference type="InterPro" id="IPR000671">
    <property type="entry name" value="Peptidase_A31"/>
</dbReference>
<dbReference type="SUPFAM" id="SSF53163">
    <property type="entry name" value="HybD-like"/>
    <property type="match status" value="1"/>
</dbReference>